<reference evidence="2 3" key="1">
    <citation type="submission" date="2024-10" db="EMBL/GenBank/DDBJ databases">
        <title>Updated reference genomes for cyclostephanoid diatoms.</title>
        <authorList>
            <person name="Roberts W.R."/>
            <person name="Alverson A.J."/>
        </authorList>
    </citation>
    <scope>NUCLEOTIDE SEQUENCE [LARGE SCALE GENOMIC DNA]</scope>
    <source>
        <strain evidence="2 3">AJA010-31</strain>
    </source>
</reference>
<feature type="chain" id="PRO_5044825101" description="Serine aminopeptidase S33 domain-containing protein" evidence="1">
    <location>
        <begin position="18"/>
        <end position="433"/>
    </location>
</feature>
<proteinExistence type="predicted"/>
<comment type="caution">
    <text evidence="2">The sequence shown here is derived from an EMBL/GenBank/DDBJ whole genome shotgun (WGS) entry which is preliminary data.</text>
</comment>
<name>A0ABD3Q9D8_9STRA</name>
<dbReference type="AlphaFoldDB" id="A0ABD3Q9D8"/>
<dbReference type="SUPFAM" id="SSF53474">
    <property type="entry name" value="alpha/beta-Hydrolases"/>
    <property type="match status" value="1"/>
</dbReference>
<gene>
    <name evidence="2" type="ORF">ACHAWO_010486</name>
</gene>
<dbReference type="PANTHER" id="PTHR22753">
    <property type="entry name" value="TRANSMEMBRANE PROTEIN 68"/>
    <property type="match status" value="1"/>
</dbReference>
<dbReference type="PANTHER" id="PTHR22753:SF14">
    <property type="entry name" value="MONOACYLGLYCEROL_DIACYLGLYCEROL O-ACYLTRANSFERASE"/>
    <property type="match status" value="1"/>
</dbReference>
<organism evidence="2 3">
    <name type="scientific">Cyclotella atomus</name>
    <dbReference type="NCBI Taxonomy" id="382360"/>
    <lineage>
        <taxon>Eukaryota</taxon>
        <taxon>Sar</taxon>
        <taxon>Stramenopiles</taxon>
        <taxon>Ochrophyta</taxon>
        <taxon>Bacillariophyta</taxon>
        <taxon>Coscinodiscophyceae</taxon>
        <taxon>Thalassiosirophycidae</taxon>
        <taxon>Stephanodiscales</taxon>
        <taxon>Stephanodiscaceae</taxon>
        <taxon>Cyclotella</taxon>
    </lineage>
</organism>
<keyword evidence="3" id="KW-1185">Reference proteome</keyword>
<protein>
    <recommendedName>
        <fullName evidence="4">Serine aminopeptidase S33 domain-containing protein</fullName>
    </recommendedName>
</protein>
<accession>A0ABD3Q9D8</accession>
<dbReference type="Proteomes" id="UP001530400">
    <property type="component" value="Unassembled WGS sequence"/>
</dbReference>
<evidence type="ECO:0000313" key="3">
    <source>
        <dbReference type="Proteomes" id="UP001530400"/>
    </source>
</evidence>
<dbReference type="Gene3D" id="3.40.50.1820">
    <property type="entry name" value="alpha/beta hydrolase"/>
    <property type="match status" value="1"/>
</dbReference>
<feature type="signal peptide" evidence="1">
    <location>
        <begin position="1"/>
        <end position="17"/>
    </location>
</feature>
<dbReference type="InterPro" id="IPR029058">
    <property type="entry name" value="AB_hydrolase_fold"/>
</dbReference>
<evidence type="ECO:0000256" key="1">
    <source>
        <dbReference type="SAM" id="SignalP"/>
    </source>
</evidence>
<evidence type="ECO:0008006" key="4">
    <source>
        <dbReference type="Google" id="ProtNLM"/>
    </source>
</evidence>
<dbReference type="EMBL" id="JALLPJ020000299">
    <property type="protein sequence ID" value="KAL3796206.1"/>
    <property type="molecule type" value="Genomic_DNA"/>
</dbReference>
<keyword evidence="1" id="KW-0732">Signal</keyword>
<sequence>MMMLAYRLVLICSCASGFDFTRSPLHHLRRPIPSAHPYLAKGYGAAPARIQTSLTAFRQSDDLQSKHITFVSPLLEDGYPPAVKDYNQRSKPLLLYLPGFDGTILAPFIQFPSLGESFDVRAMKVGMDNRSAFDELKSIVLFYVSLQSKEHEGVFLMGESFGGILAIEVSRDIQSLPEYANVQLKGLTLINPATSYLRSALYQLGPPIANQSSFLPPLTFLQYVYSLTSQLVPLFLDEGLAFQQLMLILSSKGLPAVLNTPEREAYMGRVAFDLVNRLKFMPQDTLKWRLERWLECGCTLFENHLEVMQQKSEGREALESLKSLKALIVVGEFDITLPSVEEAERLASTLFDNARVHVVEGAGHASTCGSSVILIQLMREFFSDLKDNVADTKRYAQPNNTELLGLVPRYDNAVIGMSPLLYWNEEYYQQIIE</sequence>
<evidence type="ECO:0000313" key="2">
    <source>
        <dbReference type="EMBL" id="KAL3796206.1"/>
    </source>
</evidence>